<reference evidence="12" key="1">
    <citation type="submission" date="2018-05" db="EMBL/GenBank/DDBJ databases">
        <authorList>
            <person name="Du Z."/>
            <person name="Wang X."/>
        </authorList>
    </citation>
    <scope>NUCLEOTIDE SEQUENCE [LARGE SCALE GENOMIC DNA]</scope>
    <source>
        <strain evidence="12">WDS4C29</strain>
    </source>
</reference>
<gene>
    <name evidence="9" type="primary">hisC</name>
    <name evidence="11" type="ORF">DFK10_05660</name>
</gene>
<dbReference type="AlphaFoldDB" id="A0A2V1P5G6"/>
<dbReference type="GO" id="GO:0004400">
    <property type="term" value="F:histidinol-phosphate transaminase activity"/>
    <property type="evidence" value="ECO:0007669"/>
    <property type="project" value="UniProtKB-UniRule"/>
</dbReference>
<keyword evidence="5 9" id="KW-0032">Aminotransferase</keyword>
<comment type="similarity">
    <text evidence="3 9">Belongs to the class-II pyridoxal-phosphate-dependent aminotransferase family. Histidinol-phosphate aminotransferase subfamily.</text>
</comment>
<name>A0A2V1P5G6_9RHOB</name>
<dbReference type="InterPro" id="IPR015421">
    <property type="entry name" value="PyrdxlP-dep_Trfase_major"/>
</dbReference>
<dbReference type="InterPro" id="IPR015424">
    <property type="entry name" value="PyrdxlP-dep_Trfase"/>
</dbReference>
<keyword evidence="12" id="KW-1185">Reference proteome</keyword>
<evidence type="ECO:0000256" key="2">
    <source>
        <dbReference type="ARBA" id="ARBA00005011"/>
    </source>
</evidence>
<protein>
    <recommendedName>
        <fullName evidence="9">Histidinol-phosphate aminotransferase</fullName>
        <ecNumber evidence="9">2.6.1.9</ecNumber>
    </recommendedName>
    <alternativeName>
        <fullName evidence="9">Imidazole acetol-phosphate transaminase</fullName>
    </alternativeName>
</protein>
<comment type="caution">
    <text evidence="11">The sequence shown here is derived from an EMBL/GenBank/DDBJ whole genome shotgun (WGS) entry which is preliminary data.</text>
</comment>
<comment type="cofactor">
    <cofactor evidence="1 9">
        <name>pyridoxal 5'-phosphate</name>
        <dbReference type="ChEBI" id="CHEBI:597326"/>
    </cofactor>
</comment>
<evidence type="ECO:0000256" key="9">
    <source>
        <dbReference type="HAMAP-Rule" id="MF_01023"/>
    </source>
</evidence>
<dbReference type="EMBL" id="QETF01000004">
    <property type="protein sequence ID" value="PWG17705.1"/>
    <property type="molecule type" value="Genomic_DNA"/>
</dbReference>
<comment type="pathway">
    <text evidence="2 9">Amino-acid biosynthesis; L-histidine biosynthesis; L-histidine from 5-phospho-alpha-D-ribose 1-diphosphate: step 7/9.</text>
</comment>
<feature type="modified residue" description="N6-(pyridoxal phosphate)lysine" evidence="9">
    <location>
        <position position="218"/>
    </location>
</feature>
<dbReference type="RefSeq" id="WP_109387483.1">
    <property type="nucleotide sequence ID" value="NZ_QETF01000004.1"/>
</dbReference>
<dbReference type="Gene3D" id="3.40.640.10">
    <property type="entry name" value="Type I PLP-dependent aspartate aminotransferase-like (Major domain)"/>
    <property type="match status" value="1"/>
</dbReference>
<keyword evidence="7 9" id="KW-0663">Pyridoxal phosphate</keyword>
<evidence type="ECO:0000256" key="6">
    <source>
        <dbReference type="ARBA" id="ARBA00022679"/>
    </source>
</evidence>
<dbReference type="Gene3D" id="3.90.1150.10">
    <property type="entry name" value="Aspartate Aminotransferase, domain 1"/>
    <property type="match status" value="1"/>
</dbReference>
<dbReference type="Pfam" id="PF00155">
    <property type="entry name" value="Aminotran_1_2"/>
    <property type="match status" value="1"/>
</dbReference>
<dbReference type="GO" id="GO:0030170">
    <property type="term" value="F:pyridoxal phosphate binding"/>
    <property type="evidence" value="ECO:0007669"/>
    <property type="project" value="InterPro"/>
</dbReference>
<dbReference type="InterPro" id="IPR050106">
    <property type="entry name" value="HistidinolP_aminotransfase"/>
</dbReference>
<evidence type="ECO:0000313" key="11">
    <source>
        <dbReference type="EMBL" id="PWG17705.1"/>
    </source>
</evidence>
<evidence type="ECO:0000256" key="3">
    <source>
        <dbReference type="ARBA" id="ARBA00007970"/>
    </source>
</evidence>
<dbReference type="SUPFAM" id="SSF53383">
    <property type="entry name" value="PLP-dependent transferases"/>
    <property type="match status" value="1"/>
</dbReference>
<evidence type="ECO:0000256" key="8">
    <source>
        <dbReference type="ARBA" id="ARBA00047481"/>
    </source>
</evidence>
<accession>A0A2V1P5G6</accession>
<proteinExistence type="inferred from homology"/>
<dbReference type="InterPro" id="IPR015422">
    <property type="entry name" value="PyrdxlP-dep_Trfase_small"/>
</dbReference>
<evidence type="ECO:0000256" key="1">
    <source>
        <dbReference type="ARBA" id="ARBA00001933"/>
    </source>
</evidence>
<dbReference type="InterPro" id="IPR005861">
    <property type="entry name" value="HisP_aminotrans"/>
</dbReference>
<keyword evidence="9" id="KW-0028">Amino-acid biosynthesis</keyword>
<comment type="catalytic activity">
    <reaction evidence="8 9">
        <text>L-histidinol phosphate + 2-oxoglutarate = 3-(imidazol-4-yl)-2-oxopropyl phosphate + L-glutamate</text>
        <dbReference type="Rhea" id="RHEA:23744"/>
        <dbReference type="ChEBI" id="CHEBI:16810"/>
        <dbReference type="ChEBI" id="CHEBI:29985"/>
        <dbReference type="ChEBI" id="CHEBI:57766"/>
        <dbReference type="ChEBI" id="CHEBI:57980"/>
        <dbReference type="EC" id="2.6.1.9"/>
    </reaction>
</comment>
<sequence length="360" mass="38380">MTQISPQPGIMEIDLYVGGQSAIAGRKDVLKLSSNENPLGPPPAAIEAITEAARAAHLYPPTDHAALRAAIADVHGLDAERVICGVGSDEVLQFICQAFTGPGDEIIHTEHGFSMYPILAHMAGATPVKVAERDRVVDIDAILAAVTDRTRVVMLTNPGNPTGTILPTEDLTRLADGLPGHVILVLDCAYIEYAGDHDGGEALVRARDNVIMTRTFSKLYGLGGLRIGFGYGPKALIDVMTRIRQPFNLSGVQLAAAEAALRDPDWAARCVALNADQRARLAGALRQLGIACDDSHTNFVLARFADEAEAGRAHQALLDAGIIVRRVTGYGFPEGLRITVGDEDQTGRVIAALTDWRKGE</sequence>
<dbReference type="OrthoDB" id="9809616at2"/>
<organism evidence="11 12">
    <name type="scientific">Salibaculum griseiflavum</name>
    <dbReference type="NCBI Taxonomy" id="1914409"/>
    <lineage>
        <taxon>Bacteria</taxon>
        <taxon>Pseudomonadati</taxon>
        <taxon>Pseudomonadota</taxon>
        <taxon>Alphaproteobacteria</taxon>
        <taxon>Rhodobacterales</taxon>
        <taxon>Roseobacteraceae</taxon>
        <taxon>Salibaculum</taxon>
    </lineage>
</organism>
<dbReference type="InterPro" id="IPR004839">
    <property type="entry name" value="Aminotransferase_I/II_large"/>
</dbReference>
<dbReference type="PANTHER" id="PTHR43643">
    <property type="entry name" value="HISTIDINOL-PHOSPHATE AMINOTRANSFERASE 2"/>
    <property type="match status" value="1"/>
</dbReference>
<evidence type="ECO:0000256" key="7">
    <source>
        <dbReference type="ARBA" id="ARBA00022898"/>
    </source>
</evidence>
<keyword evidence="9" id="KW-0368">Histidine biosynthesis</keyword>
<dbReference type="UniPathway" id="UPA00031">
    <property type="reaction ID" value="UER00012"/>
</dbReference>
<keyword evidence="6 9" id="KW-0808">Transferase</keyword>
<evidence type="ECO:0000259" key="10">
    <source>
        <dbReference type="Pfam" id="PF00155"/>
    </source>
</evidence>
<feature type="domain" description="Aminotransferase class I/classII large" evidence="10">
    <location>
        <begin position="27"/>
        <end position="353"/>
    </location>
</feature>
<dbReference type="EC" id="2.6.1.9" evidence="9"/>
<dbReference type="GO" id="GO:0000105">
    <property type="term" value="P:L-histidine biosynthetic process"/>
    <property type="evidence" value="ECO:0007669"/>
    <property type="project" value="UniProtKB-UniRule"/>
</dbReference>
<dbReference type="PANTHER" id="PTHR43643:SF3">
    <property type="entry name" value="HISTIDINOL-PHOSPHATE AMINOTRANSFERASE"/>
    <property type="match status" value="1"/>
</dbReference>
<comment type="subunit">
    <text evidence="4 9">Homodimer.</text>
</comment>
<evidence type="ECO:0000256" key="5">
    <source>
        <dbReference type="ARBA" id="ARBA00022576"/>
    </source>
</evidence>
<evidence type="ECO:0000256" key="4">
    <source>
        <dbReference type="ARBA" id="ARBA00011738"/>
    </source>
</evidence>
<evidence type="ECO:0000313" key="12">
    <source>
        <dbReference type="Proteomes" id="UP000245293"/>
    </source>
</evidence>
<dbReference type="NCBIfam" id="TIGR01141">
    <property type="entry name" value="hisC"/>
    <property type="match status" value="1"/>
</dbReference>
<dbReference type="Proteomes" id="UP000245293">
    <property type="component" value="Unassembled WGS sequence"/>
</dbReference>
<dbReference type="CDD" id="cd00609">
    <property type="entry name" value="AAT_like"/>
    <property type="match status" value="1"/>
</dbReference>
<dbReference type="HAMAP" id="MF_01023">
    <property type="entry name" value="HisC_aminotrans_2"/>
    <property type="match status" value="1"/>
</dbReference>